<proteinExistence type="inferred from homology"/>
<gene>
    <name evidence="4" type="ORF">TCAL_12892</name>
</gene>
<evidence type="ECO:0000256" key="2">
    <source>
        <dbReference type="ARBA" id="ARBA00023002"/>
    </source>
</evidence>
<organism evidence="4 5">
    <name type="scientific">Tigriopus californicus</name>
    <name type="common">Marine copepod</name>
    <dbReference type="NCBI Taxonomy" id="6832"/>
    <lineage>
        <taxon>Eukaryota</taxon>
        <taxon>Metazoa</taxon>
        <taxon>Ecdysozoa</taxon>
        <taxon>Arthropoda</taxon>
        <taxon>Crustacea</taxon>
        <taxon>Multicrustacea</taxon>
        <taxon>Hexanauplia</taxon>
        <taxon>Copepoda</taxon>
        <taxon>Harpacticoida</taxon>
        <taxon>Harpacticidae</taxon>
        <taxon>Tigriopus</taxon>
    </lineage>
</organism>
<dbReference type="EMBL" id="VCGU01000002">
    <property type="protein sequence ID" value="TRY79520.1"/>
    <property type="molecule type" value="Genomic_DNA"/>
</dbReference>
<feature type="domain" description="3-beta hydroxysteroid dehydrogenase/isomerase" evidence="3">
    <location>
        <begin position="40"/>
        <end position="315"/>
    </location>
</feature>
<dbReference type="PANTHER" id="PTHR43245">
    <property type="entry name" value="BIFUNCTIONAL POLYMYXIN RESISTANCE PROTEIN ARNA"/>
    <property type="match status" value="1"/>
</dbReference>
<evidence type="ECO:0000256" key="1">
    <source>
        <dbReference type="ARBA" id="ARBA00009219"/>
    </source>
</evidence>
<reference evidence="4 5" key="1">
    <citation type="journal article" date="2018" name="Nat. Ecol. Evol.">
        <title>Genomic signatures of mitonuclear coevolution across populations of Tigriopus californicus.</title>
        <authorList>
            <person name="Barreto F.S."/>
            <person name="Watson E.T."/>
            <person name="Lima T.G."/>
            <person name="Willett C.S."/>
            <person name="Edmands S."/>
            <person name="Li W."/>
            <person name="Burton R.S."/>
        </authorList>
    </citation>
    <scope>NUCLEOTIDE SEQUENCE [LARGE SCALE GENOMIC DNA]</scope>
    <source>
        <strain evidence="4 5">San Diego</strain>
    </source>
</reference>
<dbReference type="Gene3D" id="3.40.50.720">
    <property type="entry name" value="NAD(P)-binding Rossmann-like Domain"/>
    <property type="match status" value="1"/>
</dbReference>
<evidence type="ECO:0000313" key="5">
    <source>
        <dbReference type="Proteomes" id="UP000318571"/>
    </source>
</evidence>
<dbReference type="InterPro" id="IPR002225">
    <property type="entry name" value="3Beta_OHSteriod_DH/Estase"/>
</dbReference>
<dbReference type="SUPFAM" id="SSF51735">
    <property type="entry name" value="NAD(P)-binding Rossmann-fold domains"/>
    <property type="match status" value="1"/>
</dbReference>
<dbReference type="InterPro" id="IPR036291">
    <property type="entry name" value="NAD(P)-bd_dom_sf"/>
</dbReference>
<keyword evidence="5" id="KW-1185">Reference proteome</keyword>
<dbReference type="Pfam" id="PF01073">
    <property type="entry name" value="3Beta_HSD"/>
    <property type="match status" value="1"/>
</dbReference>
<sequence length="432" mass="47919">MFDLFLSGLGDIGDNSYQLLRSLGKKTKIVAEKLNMATILITGGSGYLGFHIALELFQKGFKVILFDLKKTVDVLRKSLIKKYSLDENSLKKNINFVQGNICDFSSLRDVVISNDVEAIIHCASFGMSGNDNLPANNDTIEKVNLGGTRNVLKAASKSKVKAIVYTSTVNVVFNGQVIINGNEANTSYLGLTEHADHYSLTKQVAEELILTASGKAQPNGVMRTCSLRLNGIYGAYEQQHLPRSIAIMRQGLFKVGYCLDTKQDLVHIDNAVQGHVKAVMAMLDPKQAEKMDGEAYFITDGHPVNNLKFFGENLLPAILGQDAKMPEFEVPFLVVLGISWVFFFLSKALGKNFLLPVPAITTAEVYKTGVTHFFNVEKANSHFGYKPEVKWDQKSWDEILESQKLARPILKPIKCSRQTNPKTERFEPSTSI</sequence>
<accession>A0A553PPC0</accession>
<dbReference type="PANTHER" id="PTHR43245:SF51">
    <property type="entry name" value="SHORT CHAIN DEHYDROGENASE_REDUCTASE FAMILY 42E, MEMBER 2"/>
    <property type="match status" value="1"/>
</dbReference>
<dbReference type="STRING" id="6832.A0A553PPC0"/>
<protein>
    <recommendedName>
        <fullName evidence="3">3-beta hydroxysteroid dehydrogenase/isomerase domain-containing protein</fullName>
    </recommendedName>
</protein>
<dbReference type="OrthoDB" id="2735536at2759"/>
<evidence type="ECO:0000259" key="3">
    <source>
        <dbReference type="Pfam" id="PF01073"/>
    </source>
</evidence>
<dbReference type="InterPro" id="IPR050177">
    <property type="entry name" value="Lipid_A_modif_metabolic_enz"/>
</dbReference>
<evidence type="ECO:0000313" key="4">
    <source>
        <dbReference type="EMBL" id="TRY79520.1"/>
    </source>
</evidence>
<keyword evidence="2" id="KW-0560">Oxidoreductase</keyword>
<dbReference type="Proteomes" id="UP000318571">
    <property type="component" value="Chromosome 6"/>
</dbReference>
<dbReference type="GO" id="GO:0016616">
    <property type="term" value="F:oxidoreductase activity, acting on the CH-OH group of donors, NAD or NADP as acceptor"/>
    <property type="evidence" value="ECO:0007669"/>
    <property type="project" value="InterPro"/>
</dbReference>
<name>A0A553PPC0_TIGCA</name>
<comment type="caution">
    <text evidence="4">The sequence shown here is derived from an EMBL/GenBank/DDBJ whole genome shotgun (WGS) entry which is preliminary data.</text>
</comment>
<dbReference type="OMA" id="IGAYKRS"/>
<comment type="similarity">
    <text evidence="1">Belongs to the 3-beta-HSD family.</text>
</comment>
<dbReference type="GO" id="GO:0006694">
    <property type="term" value="P:steroid biosynthetic process"/>
    <property type="evidence" value="ECO:0007669"/>
    <property type="project" value="InterPro"/>
</dbReference>
<dbReference type="AlphaFoldDB" id="A0A553PPC0"/>